<dbReference type="Proteomes" id="UP000815325">
    <property type="component" value="Unassembled WGS sequence"/>
</dbReference>
<name>A0ABQ7H5U8_DUNSA</name>
<feature type="region of interest" description="Disordered" evidence="1">
    <location>
        <begin position="242"/>
        <end position="266"/>
    </location>
</feature>
<evidence type="ECO:0000313" key="2">
    <source>
        <dbReference type="EMBL" id="KAF5842240.1"/>
    </source>
</evidence>
<feature type="compositionally biased region" description="Basic and acidic residues" evidence="1">
    <location>
        <begin position="40"/>
        <end position="49"/>
    </location>
</feature>
<evidence type="ECO:0000256" key="1">
    <source>
        <dbReference type="SAM" id="MobiDB-lite"/>
    </source>
</evidence>
<sequence>MVFDRPPSFTDHHSSRGRKRAADDVWEGSGVAAGGANKRAAPEPGRRSQDGGFTRGLSSSSSSSRSSRLTCKEIWHGQVCKVYASYSRLLRSSPKTDNVGDGQMPPPSTEDLQDFQRILAAASPEGSCASRRLASRLVPKFVPQFPTLVDTCATALITLHQGRWHPESLSSALDGEQQRQLEQQQEDIIRATREDALTGLGEVLHASMRLVDKAVPTVLRIVDFLFRQLHACTSAAAEAAAQPPSLKRSHQQASSPSPEPLIPTPASNSYSNNSTLAIVQEVLKLAFKLYPRVVLSCCLQSFKGQDRVMFQVCHLETCACGMPNENFTSSVLDLLHGLLPL</sequence>
<gene>
    <name evidence="2" type="ORF">DUNSADRAFT_8303</name>
</gene>
<reference evidence="2" key="1">
    <citation type="submission" date="2017-08" db="EMBL/GenBank/DDBJ databases">
        <authorList>
            <person name="Polle J.E."/>
            <person name="Barry K."/>
            <person name="Cushman J."/>
            <person name="Schmutz J."/>
            <person name="Tran D."/>
            <person name="Hathwaick L.T."/>
            <person name="Yim W.C."/>
            <person name="Jenkins J."/>
            <person name="Mckie-Krisberg Z.M."/>
            <person name="Prochnik S."/>
            <person name="Lindquist E."/>
            <person name="Dockter R.B."/>
            <person name="Adam C."/>
            <person name="Molina H."/>
            <person name="Bunkerborg J."/>
            <person name="Jin E."/>
            <person name="Buchheim M."/>
            <person name="Magnuson J."/>
        </authorList>
    </citation>
    <scope>NUCLEOTIDE SEQUENCE</scope>
    <source>
        <strain evidence="2">CCAP 19/18</strain>
    </source>
</reference>
<organism evidence="2 3">
    <name type="scientific">Dunaliella salina</name>
    <name type="common">Green alga</name>
    <name type="synonym">Protococcus salinus</name>
    <dbReference type="NCBI Taxonomy" id="3046"/>
    <lineage>
        <taxon>Eukaryota</taxon>
        <taxon>Viridiplantae</taxon>
        <taxon>Chlorophyta</taxon>
        <taxon>core chlorophytes</taxon>
        <taxon>Chlorophyceae</taxon>
        <taxon>CS clade</taxon>
        <taxon>Chlamydomonadales</taxon>
        <taxon>Dunaliellaceae</taxon>
        <taxon>Dunaliella</taxon>
    </lineage>
</organism>
<proteinExistence type="predicted"/>
<comment type="caution">
    <text evidence="2">The sequence shown here is derived from an EMBL/GenBank/DDBJ whole genome shotgun (WGS) entry which is preliminary data.</text>
</comment>
<protein>
    <submittedName>
        <fullName evidence="2">Uncharacterized protein</fullName>
    </submittedName>
</protein>
<evidence type="ECO:0000313" key="3">
    <source>
        <dbReference type="Proteomes" id="UP000815325"/>
    </source>
</evidence>
<dbReference type="EMBL" id="MU069465">
    <property type="protein sequence ID" value="KAF5842240.1"/>
    <property type="molecule type" value="Genomic_DNA"/>
</dbReference>
<keyword evidence="3" id="KW-1185">Reference proteome</keyword>
<feature type="region of interest" description="Disordered" evidence="1">
    <location>
        <begin position="1"/>
        <end position="65"/>
    </location>
</feature>
<accession>A0ABQ7H5U8</accession>